<name>A0A2N3MXL9_9PEZI</name>
<organism evidence="2 3">
    <name type="scientific">Lomentospora prolificans</name>
    <dbReference type="NCBI Taxonomy" id="41688"/>
    <lineage>
        <taxon>Eukaryota</taxon>
        <taxon>Fungi</taxon>
        <taxon>Dikarya</taxon>
        <taxon>Ascomycota</taxon>
        <taxon>Pezizomycotina</taxon>
        <taxon>Sordariomycetes</taxon>
        <taxon>Hypocreomycetidae</taxon>
        <taxon>Microascales</taxon>
        <taxon>Microascaceae</taxon>
        <taxon>Lomentospora</taxon>
    </lineage>
</organism>
<feature type="transmembrane region" description="Helical" evidence="1">
    <location>
        <begin position="78"/>
        <end position="101"/>
    </location>
</feature>
<proteinExistence type="predicted"/>
<comment type="caution">
    <text evidence="2">The sequence shown here is derived from an EMBL/GenBank/DDBJ whole genome shotgun (WGS) entry which is preliminary data.</text>
</comment>
<feature type="transmembrane region" description="Helical" evidence="1">
    <location>
        <begin position="12"/>
        <end position="36"/>
    </location>
</feature>
<dbReference type="Proteomes" id="UP000233524">
    <property type="component" value="Unassembled WGS sequence"/>
</dbReference>
<keyword evidence="1" id="KW-0812">Transmembrane</keyword>
<reference evidence="2 3" key="1">
    <citation type="journal article" date="2017" name="G3 (Bethesda)">
        <title>First Draft Genome Sequence of the Pathogenic Fungus Lomentospora prolificans (Formerly Scedosporium prolificans).</title>
        <authorList>
            <person name="Luo R."/>
            <person name="Zimin A."/>
            <person name="Workman R."/>
            <person name="Fan Y."/>
            <person name="Pertea G."/>
            <person name="Grossman N."/>
            <person name="Wear M.P."/>
            <person name="Jia B."/>
            <person name="Miller H."/>
            <person name="Casadevall A."/>
            <person name="Timp W."/>
            <person name="Zhang S.X."/>
            <person name="Salzberg S.L."/>
        </authorList>
    </citation>
    <scope>NUCLEOTIDE SEQUENCE [LARGE SCALE GENOMIC DNA]</scope>
    <source>
        <strain evidence="2 3">JHH-5317</strain>
    </source>
</reference>
<dbReference type="InParanoid" id="A0A2N3MXL9"/>
<keyword evidence="1" id="KW-1133">Transmembrane helix</keyword>
<dbReference type="STRING" id="41688.A0A2N3MXL9"/>
<evidence type="ECO:0000256" key="1">
    <source>
        <dbReference type="SAM" id="Phobius"/>
    </source>
</evidence>
<feature type="transmembrane region" description="Helical" evidence="1">
    <location>
        <begin position="691"/>
        <end position="718"/>
    </location>
</feature>
<evidence type="ECO:0000313" key="3">
    <source>
        <dbReference type="Proteomes" id="UP000233524"/>
    </source>
</evidence>
<evidence type="ECO:0000313" key="2">
    <source>
        <dbReference type="EMBL" id="PKS04922.1"/>
    </source>
</evidence>
<dbReference type="AlphaFoldDB" id="A0A2N3MXL9"/>
<accession>A0A2N3MXL9</accession>
<sequence>MVDITVGQMAGVIAFIFVIVQLISPLVLGILLAGYLRDTETAATWSTVNRRLATTLWPTLLRHDGTGGARNLRFIIKILSASFPIVALLIAVAGIVTPLGLGEELTSLRPTSARFEYFKDNSPYGLATAERGKTRLSRVCSQGVGFMSGPAPCPFTGDVVTATRDNGSITYSFPDEGMNPFIADISREIFSSGTKGKRTTISNYFDIEWRQFSSTIRKNVNNDQPIDSGLYRQLDSFILENKYKVLEGLVVDAKIGGIGFRNHTLPVGFSRGARWQEDLLFIEPEAACVNTNLTFEFTIDRNASSSSPIADLRLVDRGGFVNLNTTYPEYDHDHAQSNPDLVARAYKAAFLNNAQTMLVFNVTNQNDEEKGLKAFAYLNSEIGKGFEIPVDSLDNYLSLGISSEFGRYLELSDVNSTFSDVPDYPNPYGIEPSDFRSITTICSGSGNSDPATIDNIYTGCGLMRGAPIRRDGGSQSLLEHGSKWYSPMHACAASVRATIKTVSFLYNGTENNNIASLQVTNIEPKEYDNEEDMPLWGFEESGLNVTGIRPLWGLISPEYASHEKVSSIRQPHFRLPGYQGLTAPSLTAETSQNIPGSDFPFMSMNRVFDMTDADWPFDLLGLASMSIFTRWQELSPNPDAAAQILALMWTDLAASAVVGTKGVLGSFNSGNDDEVTEIFVRPIGHRVTYNYVYGIPAFILIPFLATFGFFMVVSFCIGKVSLAKLKKRLNQVSAGRIYTTFIYPEMSNLLMPSKDWLVSNGGKSVTVGVSASGAGRPVPTAYPPQQIPLVQPGIPLSPYGEQKRPFFE</sequence>
<keyword evidence="3" id="KW-1185">Reference proteome</keyword>
<gene>
    <name evidence="2" type="ORF">jhhlp_008288</name>
</gene>
<dbReference type="EMBL" id="NLAX01001623">
    <property type="protein sequence ID" value="PKS04922.1"/>
    <property type="molecule type" value="Genomic_DNA"/>
</dbReference>
<protein>
    <submittedName>
        <fullName evidence="2">Uncharacterized protein</fullName>
    </submittedName>
</protein>
<dbReference type="VEuPathDB" id="FungiDB:jhhlp_008288"/>
<dbReference type="OrthoDB" id="3034003at2759"/>
<keyword evidence="1" id="KW-0472">Membrane</keyword>